<dbReference type="AlphaFoldDB" id="I0YKP5"/>
<evidence type="ECO:0000313" key="2">
    <source>
        <dbReference type="EMBL" id="EIE18964.1"/>
    </source>
</evidence>
<name>I0YKP5_COCSC</name>
<comment type="caution">
    <text evidence="2">The sequence shown here is derived from an EMBL/GenBank/DDBJ whole genome shotgun (WGS) entry which is preliminary data.</text>
</comment>
<dbReference type="EMBL" id="AGSI01000021">
    <property type="protein sequence ID" value="EIE18964.1"/>
    <property type="molecule type" value="Genomic_DNA"/>
</dbReference>
<accession>I0YKP5</accession>
<keyword evidence="3" id="KW-1185">Reference proteome</keyword>
<gene>
    <name evidence="2" type="ORF">COCSUDRAFT_34434</name>
</gene>
<organism evidence="2 3">
    <name type="scientific">Coccomyxa subellipsoidea (strain C-169)</name>
    <name type="common">Green microalga</name>
    <dbReference type="NCBI Taxonomy" id="574566"/>
    <lineage>
        <taxon>Eukaryota</taxon>
        <taxon>Viridiplantae</taxon>
        <taxon>Chlorophyta</taxon>
        <taxon>core chlorophytes</taxon>
        <taxon>Trebouxiophyceae</taxon>
        <taxon>Trebouxiophyceae incertae sedis</taxon>
        <taxon>Coccomyxaceae</taxon>
        <taxon>Coccomyxa</taxon>
        <taxon>Coccomyxa subellipsoidea</taxon>
    </lineage>
</organism>
<proteinExistence type="predicted"/>
<feature type="chain" id="PRO_5003636427" evidence="1">
    <location>
        <begin position="26"/>
        <end position="53"/>
    </location>
</feature>
<sequence>MNVQVQPLWFVIQSWLLWLLRRNASRDLSPKLISVQRLSLVRMHTLCRILFSL</sequence>
<keyword evidence="1" id="KW-0732">Signal</keyword>
<protein>
    <submittedName>
        <fullName evidence="2">Uncharacterized protein</fullName>
    </submittedName>
</protein>
<evidence type="ECO:0000256" key="1">
    <source>
        <dbReference type="SAM" id="SignalP"/>
    </source>
</evidence>
<evidence type="ECO:0000313" key="3">
    <source>
        <dbReference type="Proteomes" id="UP000007264"/>
    </source>
</evidence>
<reference evidence="2 3" key="1">
    <citation type="journal article" date="2012" name="Genome Biol.">
        <title>The genome of the polar eukaryotic microalga coccomyxa subellipsoidea reveals traits of cold adaptation.</title>
        <authorList>
            <person name="Blanc G."/>
            <person name="Agarkova I."/>
            <person name="Grimwood J."/>
            <person name="Kuo A."/>
            <person name="Brueggeman A."/>
            <person name="Dunigan D."/>
            <person name="Gurnon J."/>
            <person name="Ladunga I."/>
            <person name="Lindquist E."/>
            <person name="Lucas S."/>
            <person name="Pangilinan J."/>
            <person name="Proschold T."/>
            <person name="Salamov A."/>
            <person name="Schmutz J."/>
            <person name="Weeks D."/>
            <person name="Yamada T."/>
            <person name="Claverie J.M."/>
            <person name="Grigoriev I."/>
            <person name="Van Etten J."/>
            <person name="Lomsadze A."/>
            <person name="Borodovsky M."/>
        </authorList>
    </citation>
    <scope>NUCLEOTIDE SEQUENCE [LARGE SCALE GENOMIC DNA]</scope>
    <source>
        <strain evidence="2 3">C-169</strain>
    </source>
</reference>
<dbReference type="KEGG" id="csl:COCSUDRAFT_34434"/>
<dbReference type="GeneID" id="17036914"/>
<dbReference type="RefSeq" id="XP_005643508.1">
    <property type="nucleotide sequence ID" value="XM_005643451.1"/>
</dbReference>
<feature type="signal peptide" evidence="1">
    <location>
        <begin position="1"/>
        <end position="25"/>
    </location>
</feature>
<dbReference type="Proteomes" id="UP000007264">
    <property type="component" value="Unassembled WGS sequence"/>
</dbReference>